<evidence type="ECO:0000313" key="1">
    <source>
        <dbReference type="EMBL" id="CAH6304148.1"/>
    </source>
</evidence>
<dbReference type="AlphaFoldDB" id="A0AAN2K6D2"/>
<dbReference type="Proteomes" id="UP001158961">
    <property type="component" value="Chromosome"/>
</dbReference>
<gene>
    <name evidence="1" type="ORF">DAPPPG734_13015</name>
</gene>
<reference evidence="1" key="1">
    <citation type="submission" date="2022-05" db="EMBL/GenBank/DDBJ databases">
        <authorList>
            <person name="Pothier F. J."/>
        </authorList>
    </citation>
    <scope>NUCLEOTIDE SEQUENCE</scope>
    <source>
        <strain evidence="1">DAPP-PG734</strain>
    </source>
</reference>
<protein>
    <submittedName>
        <fullName evidence="1">Uncharacterized protein</fullName>
    </submittedName>
</protein>
<evidence type="ECO:0000313" key="2">
    <source>
        <dbReference type="Proteomes" id="UP001158961"/>
    </source>
</evidence>
<dbReference type="EMBL" id="OW970315">
    <property type="protein sequence ID" value="CAH6304148.1"/>
    <property type="molecule type" value="Genomic_DNA"/>
</dbReference>
<accession>A0AAN2K6D2</accession>
<name>A0AAN2K6D2_ENTAG</name>
<sequence length="37" mass="4443">MSESDNIFIWLIRNNFPCVFKLCAENRSTLHLDYQSH</sequence>
<proteinExistence type="predicted"/>
<organism evidence="1 2">
    <name type="scientific">Enterobacter agglomerans</name>
    <name type="common">Erwinia herbicola</name>
    <name type="synonym">Pantoea agglomerans</name>
    <dbReference type="NCBI Taxonomy" id="549"/>
    <lineage>
        <taxon>Bacteria</taxon>
        <taxon>Pseudomonadati</taxon>
        <taxon>Pseudomonadota</taxon>
        <taxon>Gammaproteobacteria</taxon>
        <taxon>Enterobacterales</taxon>
        <taxon>Erwiniaceae</taxon>
        <taxon>Pantoea</taxon>
        <taxon>Pantoea agglomerans group</taxon>
    </lineage>
</organism>